<feature type="transmembrane region" description="Helical" evidence="7">
    <location>
        <begin position="302"/>
        <end position="321"/>
    </location>
</feature>
<dbReference type="Gene3D" id="1.10.287.1260">
    <property type="match status" value="1"/>
</dbReference>
<feature type="domain" description="Mechanosensitive ion channel MscS" evidence="9">
    <location>
        <begin position="634"/>
        <end position="700"/>
    </location>
</feature>
<keyword evidence="8" id="KW-0732">Signal</keyword>
<dbReference type="InterPro" id="IPR010920">
    <property type="entry name" value="LSM_dom_sf"/>
</dbReference>
<dbReference type="PANTHER" id="PTHR30347:SF9">
    <property type="entry name" value="MINICONDUCTANCE MECHANOSENSITIVE CHANNEL MSCM"/>
    <property type="match status" value="1"/>
</dbReference>
<dbReference type="AlphaFoldDB" id="A0A2N4UFS7"/>
<name>A0A2N4UFS7_9BURK</name>
<dbReference type="SUPFAM" id="SSF50182">
    <property type="entry name" value="Sm-like ribonucleoproteins"/>
    <property type="match status" value="1"/>
</dbReference>
<keyword evidence="4 7" id="KW-0812">Transmembrane</keyword>
<evidence type="ECO:0000313" key="12">
    <source>
        <dbReference type="EMBL" id="PLC53874.1"/>
    </source>
</evidence>
<evidence type="ECO:0000256" key="6">
    <source>
        <dbReference type="ARBA" id="ARBA00023136"/>
    </source>
</evidence>
<dbReference type="InterPro" id="IPR052702">
    <property type="entry name" value="MscS-like_channel"/>
</dbReference>
<evidence type="ECO:0000259" key="9">
    <source>
        <dbReference type="Pfam" id="PF00924"/>
    </source>
</evidence>
<evidence type="ECO:0000256" key="7">
    <source>
        <dbReference type="SAM" id="Phobius"/>
    </source>
</evidence>
<feature type="domain" description="Mechanosensitive ion channel MscS C-terminal" evidence="11">
    <location>
        <begin position="712"/>
        <end position="787"/>
    </location>
</feature>
<feature type="transmembrane region" description="Helical" evidence="7">
    <location>
        <begin position="550"/>
        <end position="571"/>
    </location>
</feature>
<evidence type="ECO:0000256" key="4">
    <source>
        <dbReference type="ARBA" id="ARBA00022692"/>
    </source>
</evidence>
<dbReference type="Gene3D" id="2.30.30.60">
    <property type="match status" value="1"/>
</dbReference>
<dbReference type="Proteomes" id="UP000234328">
    <property type="component" value="Unassembled WGS sequence"/>
</dbReference>
<dbReference type="InterPro" id="IPR006685">
    <property type="entry name" value="MscS_channel_2nd"/>
</dbReference>
<feature type="domain" description="DUF3772" evidence="10">
    <location>
        <begin position="148"/>
        <end position="205"/>
    </location>
</feature>
<comment type="similarity">
    <text evidence="2">Belongs to the MscS (TC 1.A.23) family.</text>
</comment>
<dbReference type="InterPro" id="IPR022249">
    <property type="entry name" value="DUF3772"/>
</dbReference>
<dbReference type="Pfam" id="PF21082">
    <property type="entry name" value="MS_channel_3rd"/>
    <property type="match status" value="1"/>
</dbReference>
<evidence type="ECO:0000259" key="11">
    <source>
        <dbReference type="Pfam" id="PF21082"/>
    </source>
</evidence>
<evidence type="ECO:0000256" key="2">
    <source>
        <dbReference type="ARBA" id="ARBA00008017"/>
    </source>
</evidence>
<dbReference type="GO" id="GO:0008381">
    <property type="term" value="F:mechanosensitive monoatomic ion channel activity"/>
    <property type="evidence" value="ECO:0007669"/>
    <property type="project" value="UniProtKB-ARBA"/>
</dbReference>
<feature type="transmembrane region" description="Helical" evidence="7">
    <location>
        <begin position="617"/>
        <end position="635"/>
    </location>
</feature>
<feature type="transmembrane region" description="Helical" evidence="7">
    <location>
        <begin position="592"/>
        <end position="611"/>
    </location>
</feature>
<dbReference type="InterPro" id="IPR049278">
    <property type="entry name" value="MS_channel_C"/>
</dbReference>
<dbReference type="PANTHER" id="PTHR30347">
    <property type="entry name" value="POTASSIUM CHANNEL RELATED"/>
    <property type="match status" value="1"/>
</dbReference>
<gene>
    <name evidence="12" type="ORF">CR155_10575</name>
</gene>
<dbReference type="SUPFAM" id="SSF82689">
    <property type="entry name" value="Mechanosensitive channel protein MscS (YggB), C-terminal domain"/>
    <property type="match status" value="1"/>
</dbReference>
<keyword evidence="6 7" id="KW-0472">Membrane</keyword>
<dbReference type="Pfam" id="PF00924">
    <property type="entry name" value="MS_channel_2nd"/>
    <property type="match status" value="1"/>
</dbReference>
<keyword evidence="5 7" id="KW-1133">Transmembrane helix</keyword>
<feature type="transmembrane region" description="Helical" evidence="7">
    <location>
        <begin position="496"/>
        <end position="517"/>
    </location>
</feature>
<dbReference type="InterPro" id="IPR023408">
    <property type="entry name" value="MscS_beta-dom_sf"/>
</dbReference>
<feature type="transmembrane region" description="Helical" evidence="7">
    <location>
        <begin position="213"/>
        <end position="240"/>
    </location>
</feature>
<dbReference type="OrthoDB" id="9799209at2"/>
<feature type="signal peptide" evidence="8">
    <location>
        <begin position="1"/>
        <end position="42"/>
    </location>
</feature>
<dbReference type="GO" id="GO:0005886">
    <property type="term" value="C:plasma membrane"/>
    <property type="evidence" value="ECO:0007669"/>
    <property type="project" value="UniProtKB-SubCell"/>
</dbReference>
<dbReference type="Pfam" id="PF12607">
    <property type="entry name" value="DUF3772"/>
    <property type="match status" value="1"/>
</dbReference>
<proteinExistence type="inferred from homology"/>
<feature type="transmembrane region" description="Helical" evidence="7">
    <location>
        <begin position="421"/>
        <end position="444"/>
    </location>
</feature>
<dbReference type="SUPFAM" id="SSF82861">
    <property type="entry name" value="Mechanosensitive channel protein MscS (YggB), transmembrane region"/>
    <property type="match status" value="1"/>
</dbReference>
<feature type="chain" id="PRO_5014904636" evidence="8">
    <location>
        <begin position="43"/>
        <end position="805"/>
    </location>
</feature>
<feature type="transmembrane region" description="Helical" evidence="7">
    <location>
        <begin position="368"/>
        <end position="389"/>
    </location>
</feature>
<reference evidence="12 13" key="1">
    <citation type="submission" date="2017-10" db="EMBL/GenBank/DDBJ databases">
        <title>Two draft genome sequences of Pusillimonas sp. strains isolated from a nitrate- and radionuclide-contaminated groundwater in Russia.</title>
        <authorList>
            <person name="Grouzdev D.S."/>
            <person name="Tourova T.P."/>
            <person name="Goeva M.A."/>
            <person name="Babich T.L."/>
            <person name="Sokolova D.S."/>
            <person name="Abdullin R."/>
            <person name="Poltaraus A.B."/>
            <person name="Toshchakov S.V."/>
            <person name="Nazina T.N."/>
        </authorList>
    </citation>
    <scope>NUCLEOTIDE SEQUENCE [LARGE SCALE GENOMIC DNA]</scope>
    <source>
        <strain evidence="12 13">JR1/69-2-13</strain>
    </source>
</reference>
<evidence type="ECO:0000256" key="3">
    <source>
        <dbReference type="ARBA" id="ARBA00022475"/>
    </source>
</evidence>
<evidence type="ECO:0000256" key="5">
    <source>
        <dbReference type="ARBA" id="ARBA00022989"/>
    </source>
</evidence>
<dbReference type="EMBL" id="PDNV01000006">
    <property type="protein sequence ID" value="PLC53874.1"/>
    <property type="molecule type" value="Genomic_DNA"/>
</dbReference>
<dbReference type="RefSeq" id="WP_102069995.1">
    <property type="nucleotide sequence ID" value="NZ_PDNV01000006.1"/>
</dbReference>
<feature type="transmembrane region" description="Helical" evidence="7">
    <location>
        <begin position="450"/>
        <end position="475"/>
    </location>
</feature>
<organism evidence="12 13">
    <name type="scientific">Pollutimonas nitritireducens</name>
    <dbReference type="NCBI Taxonomy" id="2045209"/>
    <lineage>
        <taxon>Bacteria</taxon>
        <taxon>Pseudomonadati</taxon>
        <taxon>Pseudomonadota</taxon>
        <taxon>Betaproteobacteria</taxon>
        <taxon>Burkholderiales</taxon>
        <taxon>Alcaligenaceae</taxon>
        <taxon>Pollutimonas</taxon>
    </lineage>
</organism>
<dbReference type="InterPro" id="IPR011066">
    <property type="entry name" value="MscS_channel_C_sf"/>
</dbReference>
<keyword evidence="3" id="KW-1003">Cell membrane</keyword>
<feature type="transmembrane region" description="Helical" evidence="7">
    <location>
        <begin position="261"/>
        <end position="282"/>
    </location>
</feature>
<dbReference type="InterPro" id="IPR011014">
    <property type="entry name" value="MscS_channel_TM-2"/>
</dbReference>
<evidence type="ECO:0000259" key="10">
    <source>
        <dbReference type="Pfam" id="PF12607"/>
    </source>
</evidence>
<evidence type="ECO:0000256" key="8">
    <source>
        <dbReference type="SAM" id="SignalP"/>
    </source>
</evidence>
<sequence>MPVHHFPARPVASRIRPFSITKALFFCLLCLCTAFTFVVAHAADSDAKIEPEKVLDAARAQIDMVQKKLETHGDKPLDDAQLAELRSTALGAQAQAEAAAGAIEPLFTSVKARMAELGAPTEGTPEAPDVAEQRKQLAKNSSSLDAQIKLARLIAVEAGQASEQILKLRRTQFQAQLGQRTSSIAAPKFWSGLLAEWPQDLGRLKPMLVDLAALFNAVSAGTHVIVLAAILLIVGLRIQAGRALLRMSITRVAPGRLRRSLHATILVLLTTATPGLIGGVALLGLRLNSDIPDLVESLLNQAIGIACFGGFVTGLGNALLLPGRPTWRLPPISDAVASGLRWFPLALSIVLSFGWAAQRLAVLINASLVATVALDCFMALTLSITLGLAMQRIHSLSRLVPGEEHQARPPLPMALSLLRGAVWIAVASSIVCLLSGYVALGSFIIKQLVWISLVLGSTYLLTGLIDDICGSLLASTKRNGGDEGHSRPWFRARSQATVLVSGVMRLLLVLFALMLLLSPFGGGPGEWIRQIDHLHAGIAIGEVQIRPTSVLTAIFVLLLSFGAVKLLQRWLADQYLPTTSLDSGMRLSTATLFGYAGYVVAIALSLSAVGISLDRVAWIASALSVGIGFGLQAVVQNFISGLILLAEQPVKVGDWVSLGGIEGDIRRINVRATEIQMGDRSTVIVPNSEFITKVVRNVTHANPLGRVQIKLSLPVNTHAEQVHDLMLLVFQENTEVLDEPEPDVMLDGVDATGLVFNATGYVGSPRSAYRIRSALLFEILKRLRDAKLPLISPPTMVLKESGQEA</sequence>
<protein>
    <submittedName>
        <fullName evidence="12">Mechanosensitive ion channel protein</fullName>
    </submittedName>
</protein>
<dbReference type="Gene3D" id="3.30.70.100">
    <property type="match status" value="1"/>
</dbReference>
<evidence type="ECO:0000313" key="13">
    <source>
        <dbReference type="Proteomes" id="UP000234328"/>
    </source>
</evidence>
<keyword evidence="13" id="KW-1185">Reference proteome</keyword>
<feature type="transmembrane region" description="Helical" evidence="7">
    <location>
        <begin position="342"/>
        <end position="362"/>
    </location>
</feature>
<evidence type="ECO:0000256" key="1">
    <source>
        <dbReference type="ARBA" id="ARBA00004651"/>
    </source>
</evidence>
<comment type="caution">
    <text evidence="12">The sequence shown here is derived from an EMBL/GenBank/DDBJ whole genome shotgun (WGS) entry which is preliminary data.</text>
</comment>
<comment type="subcellular location">
    <subcellularLocation>
        <location evidence="1">Cell membrane</location>
        <topology evidence="1">Multi-pass membrane protein</topology>
    </subcellularLocation>
</comment>
<accession>A0A2N4UFS7</accession>